<evidence type="ECO:0000313" key="1">
    <source>
        <dbReference type="EMBL" id="KAK9877832.1"/>
    </source>
</evidence>
<dbReference type="Pfam" id="PF15497">
    <property type="entry name" value="SNAPC5"/>
    <property type="match status" value="1"/>
</dbReference>
<dbReference type="GO" id="GO:0006366">
    <property type="term" value="P:transcription by RNA polymerase II"/>
    <property type="evidence" value="ECO:0007669"/>
    <property type="project" value="InterPro"/>
</dbReference>
<evidence type="ECO:0000313" key="2">
    <source>
        <dbReference type="Proteomes" id="UP001431783"/>
    </source>
</evidence>
<gene>
    <name evidence="1" type="ORF">WA026_020065</name>
</gene>
<reference evidence="1 2" key="1">
    <citation type="submission" date="2023-03" db="EMBL/GenBank/DDBJ databases">
        <title>Genome insight into feeding habits of ladybird beetles.</title>
        <authorList>
            <person name="Li H.-S."/>
            <person name="Huang Y.-H."/>
            <person name="Pang H."/>
        </authorList>
    </citation>
    <scope>NUCLEOTIDE SEQUENCE [LARGE SCALE GENOMIC DNA]</scope>
    <source>
        <strain evidence="1">SYSU_2023b</strain>
        <tissue evidence="1">Whole body</tissue>
    </source>
</reference>
<dbReference type="AlphaFoldDB" id="A0AAW1UCF8"/>
<proteinExistence type="predicted"/>
<organism evidence="1 2">
    <name type="scientific">Henosepilachna vigintioctopunctata</name>
    <dbReference type="NCBI Taxonomy" id="420089"/>
    <lineage>
        <taxon>Eukaryota</taxon>
        <taxon>Metazoa</taxon>
        <taxon>Ecdysozoa</taxon>
        <taxon>Arthropoda</taxon>
        <taxon>Hexapoda</taxon>
        <taxon>Insecta</taxon>
        <taxon>Pterygota</taxon>
        <taxon>Neoptera</taxon>
        <taxon>Endopterygota</taxon>
        <taxon>Coleoptera</taxon>
        <taxon>Polyphaga</taxon>
        <taxon>Cucujiformia</taxon>
        <taxon>Coccinelloidea</taxon>
        <taxon>Coccinellidae</taxon>
        <taxon>Epilachninae</taxon>
        <taxon>Epilachnini</taxon>
        <taxon>Henosepilachna</taxon>
    </lineage>
</organism>
<dbReference type="EMBL" id="JARQZJ010000044">
    <property type="protein sequence ID" value="KAK9877832.1"/>
    <property type="molecule type" value="Genomic_DNA"/>
</dbReference>
<comment type="caution">
    <text evidence="1">The sequence shown here is derived from an EMBL/GenBank/DDBJ whole genome shotgun (WGS) entry which is preliminary data.</text>
</comment>
<dbReference type="GO" id="GO:0005634">
    <property type="term" value="C:nucleus"/>
    <property type="evidence" value="ECO:0007669"/>
    <property type="project" value="InterPro"/>
</dbReference>
<keyword evidence="2" id="KW-1185">Reference proteome</keyword>
<dbReference type="InterPro" id="IPR029138">
    <property type="entry name" value="SNAPC5"/>
</dbReference>
<accession>A0AAW1UCF8</accession>
<dbReference type="Proteomes" id="UP001431783">
    <property type="component" value="Unassembled WGS sequence"/>
</dbReference>
<protein>
    <submittedName>
        <fullName evidence="1">Uncharacterized protein</fullName>
    </submittedName>
</protein>
<dbReference type="GO" id="GO:0006384">
    <property type="term" value="P:transcription initiation at RNA polymerase III promoter"/>
    <property type="evidence" value="ECO:0007669"/>
    <property type="project" value="InterPro"/>
</dbReference>
<sequence length="101" mass="11862">MEERRRKLVHLKGFERKLENLLSKIDKEINQTEVEWLHLKSLIEKYNNPTGKSSDSSETHENLMAIVGNHFTMNESNILDIELNLNPRLGLPEQEEEFDSE</sequence>
<name>A0AAW1UCF8_9CUCU</name>